<organism evidence="1 2">
    <name type="scientific">Micromonospora matsumotoense</name>
    <dbReference type="NCBI Taxonomy" id="121616"/>
    <lineage>
        <taxon>Bacteria</taxon>
        <taxon>Bacillati</taxon>
        <taxon>Actinomycetota</taxon>
        <taxon>Actinomycetes</taxon>
        <taxon>Micromonosporales</taxon>
        <taxon>Micromonosporaceae</taxon>
        <taxon>Micromonospora</taxon>
    </lineage>
</organism>
<dbReference type="EMBL" id="FMCU01000032">
    <property type="protein sequence ID" value="SCF49156.1"/>
    <property type="molecule type" value="Genomic_DNA"/>
</dbReference>
<dbReference type="RefSeq" id="WP_091254139.1">
    <property type="nucleotide sequence ID" value="NZ_FMCU01000032.1"/>
</dbReference>
<name>A0A1C5AVI9_9ACTN</name>
<sequence>MSTLPRAARSSARQAVAGGLPEVQGMPAVEPKGFTVLAHADHGLRFVAHWGADSGHGADLIYEERPAGGRVLDAGSTNYPGALAVDPGLQALTRNVLHHMGVDRD</sequence>
<evidence type="ECO:0000313" key="2">
    <source>
        <dbReference type="Proteomes" id="UP000198797"/>
    </source>
</evidence>
<evidence type="ECO:0000313" key="1">
    <source>
        <dbReference type="EMBL" id="SCF49156.1"/>
    </source>
</evidence>
<accession>A0A1C5AVI9</accession>
<dbReference type="OrthoDB" id="505641at2"/>
<gene>
    <name evidence="1" type="ORF">GA0070216_13226</name>
</gene>
<reference evidence="2" key="1">
    <citation type="submission" date="2016-06" db="EMBL/GenBank/DDBJ databases">
        <authorList>
            <person name="Varghese N."/>
            <person name="Submissions Spin"/>
        </authorList>
    </citation>
    <scope>NUCLEOTIDE SEQUENCE [LARGE SCALE GENOMIC DNA]</scope>
    <source>
        <strain evidence="2">DSM 44100</strain>
    </source>
</reference>
<proteinExistence type="predicted"/>
<protein>
    <submittedName>
        <fullName evidence="1">Uncharacterized protein</fullName>
    </submittedName>
</protein>
<dbReference type="STRING" id="121616.GA0070216_13226"/>
<dbReference type="Proteomes" id="UP000198797">
    <property type="component" value="Unassembled WGS sequence"/>
</dbReference>
<dbReference type="AlphaFoldDB" id="A0A1C5AVI9"/>
<keyword evidence="2" id="KW-1185">Reference proteome</keyword>